<evidence type="ECO:0000256" key="1">
    <source>
        <dbReference type="SAM" id="MobiDB-lite"/>
    </source>
</evidence>
<evidence type="ECO:0000313" key="2">
    <source>
        <dbReference type="EMBL" id="GBB90334.1"/>
    </source>
</evidence>
<organism evidence="2 3">
    <name type="scientific">Rhizophagus clarus</name>
    <dbReference type="NCBI Taxonomy" id="94130"/>
    <lineage>
        <taxon>Eukaryota</taxon>
        <taxon>Fungi</taxon>
        <taxon>Fungi incertae sedis</taxon>
        <taxon>Mucoromycota</taxon>
        <taxon>Glomeromycotina</taxon>
        <taxon>Glomeromycetes</taxon>
        <taxon>Glomerales</taxon>
        <taxon>Glomeraceae</taxon>
        <taxon>Rhizophagus</taxon>
    </lineage>
</organism>
<dbReference type="AlphaFoldDB" id="A0A2Z6QYI3"/>
<protein>
    <submittedName>
        <fullName evidence="2">Uncharacterized protein</fullName>
    </submittedName>
</protein>
<feature type="region of interest" description="Disordered" evidence="1">
    <location>
        <begin position="152"/>
        <end position="183"/>
    </location>
</feature>
<feature type="region of interest" description="Disordered" evidence="1">
    <location>
        <begin position="1"/>
        <end position="26"/>
    </location>
</feature>
<reference evidence="2 3" key="1">
    <citation type="submission" date="2017-11" db="EMBL/GenBank/DDBJ databases">
        <title>The genome of Rhizophagus clarus HR1 reveals common genetic basis of auxotrophy among arbuscular mycorrhizal fungi.</title>
        <authorList>
            <person name="Kobayashi Y."/>
        </authorList>
    </citation>
    <scope>NUCLEOTIDE SEQUENCE [LARGE SCALE GENOMIC DNA]</scope>
    <source>
        <strain evidence="2 3">HR1</strain>
    </source>
</reference>
<sequence>MITQDLSTTVDHTEEPIELSPCDTNNHNQIATDQLASYQKSHAKKPKLKLITNTLPLDKGKNNVHQPPQITVAPTEEIQTNMSDPMENVVSIKLAVDNCYAKNEEDSSMDIDLIGLNTPNKLSEDSNKQDNHHKNLYILELKTLSNDTFMDNSPFNEDNDHKGNLCKSDTCTNQPDKGAPASI</sequence>
<comment type="caution">
    <text evidence="2">The sequence shown here is derived from an EMBL/GenBank/DDBJ whole genome shotgun (WGS) entry which is preliminary data.</text>
</comment>
<name>A0A2Z6QYI3_9GLOM</name>
<proteinExistence type="predicted"/>
<keyword evidence="3" id="KW-1185">Reference proteome</keyword>
<dbReference type="Proteomes" id="UP000247702">
    <property type="component" value="Unassembled WGS sequence"/>
</dbReference>
<evidence type="ECO:0000313" key="3">
    <source>
        <dbReference type="Proteomes" id="UP000247702"/>
    </source>
</evidence>
<accession>A0A2Z6QYI3</accession>
<gene>
    <name evidence="2" type="ORF">RclHR1_17250007</name>
</gene>
<feature type="compositionally biased region" description="Polar residues" evidence="1">
    <location>
        <begin position="1"/>
        <end position="10"/>
    </location>
</feature>
<dbReference type="EMBL" id="BEXD01000808">
    <property type="protein sequence ID" value="GBB90334.1"/>
    <property type="molecule type" value="Genomic_DNA"/>
</dbReference>